<dbReference type="AlphaFoldDB" id="A0A4Y2FKW5"/>
<evidence type="ECO:0000313" key="1">
    <source>
        <dbReference type="EMBL" id="GBM41657.1"/>
    </source>
</evidence>
<protein>
    <submittedName>
        <fullName evidence="1">Uncharacterized protein</fullName>
    </submittedName>
</protein>
<sequence>MVNVVGKAMPLSRGHAWTQIIWSALKEILNTPRRAPALPLEKVGCIFFRNVGPTCPCSHASNRRGSWISSSSQMGLPGKKTRGLASTHYLRLSPTSLSRSPPRGIRALSEQRGGTTYPQKLLAGCRRGRISSSSCSMVVKNYL</sequence>
<evidence type="ECO:0000313" key="2">
    <source>
        <dbReference type="Proteomes" id="UP000499080"/>
    </source>
</evidence>
<gene>
    <name evidence="1" type="ORF">AVEN_46930_1</name>
</gene>
<name>A0A4Y2FKW5_ARAVE</name>
<reference evidence="1 2" key="1">
    <citation type="journal article" date="2019" name="Sci. Rep.">
        <title>Orb-weaving spider Araneus ventricosus genome elucidates the spidroin gene catalogue.</title>
        <authorList>
            <person name="Kono N."/>
            <person name="Nakamura H."/>
            <person name="Ohtoshi R."/>
            <person name="Moran D.A.P."/>
            <person name="Shinohara A."/>
            <person name="Yoshida Y."/>
            <person name="Fujiwara M."/>
            <person name="Mori M."/>
            <person name="Tomita M."/>
            <person name="Arakawa K."/>
        </authorList>
    </citation>
    <scope>NUCLEOTIDE SEQUENCE [LARGE SCALE GENOMIC DNA]</scope>
</reference>
<dbReference type="Proteomes" id="UP000499080">
    <property type="component" value="Unassembled WGS sequence"/>
</dbReference>
<keyword evidence="2" id="KW-1185">Reference proteome</keyword>
<comment type="caution">
    <text evidence="1">The sequence shown here is derived from an EMBL/GenBank/DDBJ whole genome shotgun (WGS) entry which is preliminary data.</text>
</comment>
<dbReference type="EMBL" id="BGPR01000970">
    <property type="protein sequence ID" value="GBM41657.1"/>
    <property type="molecule type" value="Genomic_DNA"/>
</dbReference>
<proteinExistence type="predicted"/>
<accession>A0A4Y2FKW5</accession>
<organism evidence="1 2">
    <name type="scientific">Araneus ventricosus</name>
    <name type="common">Orbweaver spider</name>
    <name type="synonym">Epeira ventricosa</name>
    <dbReference type="NCBI Taxonomy" id="182803"/>
    <lineage>
        <taxon>Eukaryota</taxon>
        <taxon>Metazoa</taxon>
        <taxon>Ecdysozoa</taxon>
        <taxon>Arthropoda</taxon>
        <taxon>Chelicerata</taxon>
        <taxon>Arachnida</taxon>
        <taxon>Araneae</taxon>
        <taxon>Araneomorphae</taxon>
        <taxon>Entelegynae</taxon>
        <taxon>Araneoidea</taxon>
        <taxon>Araneidae</taxon>
        <taxon>Araneus</taxon>
    </lineage>
</organism>